<dbReference type="EMBL" id="LKPO01000021">
    <property type="protein sequence ID" value="OLF90056.1"/>
    <property type="molecule type" value="Genomic_DNA"/>
</dbReference>
<dbReference type="GO" id="GO:0016747">
    <property type="term" value="F:acyltransferase activity, transferring groups other than amino-acyl groups"/>
    <property type="evidence" value="ECO:0007669"/>
    <property type="project" value="InterPro"/>
</dbReference>
<keyword evidence="2" id="KW-0012">Acyltransferase</keyword>
<accession>A0A7Z1B2H3</accession>
<dbReference type="Proteomes" id="UP000185604">
    <property type="component" value="Unassembled WGS sequence"/>
</dbReference>
<evidence type="ECO:0000313" key="5">
    <source>
        <dbReference type="Proteomes" id="UP000185604"/>
    </source>
</evidence>
<protein>
    <submittedName>
        <fullName evidence="4">CgeE</fullName>
    </submittedName>
</protein>
<dbReference type="PANTHER" id="PTHR42919:SF8">
    <property type="entry name" value="N-ALPHA-ACETYLTRANSFERASE 50"/>
    <property type="match status" value="1"/>
</dbReference>
<dbReference type="InterPro" id="IPR000182">
    <property type="entry name" value="GNAT_dom"/>
</dbReference>
<feature type="domain" description="N-acetyltransferase" evidence="3">
    <location>
        <begin position="153"/>
        <end position="287"/>
    </location>
</feature>
<evidence type="ECO:0000313" key="4">
    <source>
        <dbReference type="EMBL" id="OLF90056.1"/>
    </source>
</evidence>
<evidence type="ECO:0000256" key="1">
    <source>
        <dbReference type="ARBA" id="ARBA00022679"/>
    </source>
</evidence>
<keyword evidence="1" id="KW-0808">Transferase</keyword>
<comment type="caution">
    <text evidence="4">The sequence shown here is derived from an EMBL/GenBank/DDBJ whole genome shotgun (WGS) entry which is preliminary data.</text>
</comment>
<proteinExistence type="predicted"/>
<evidence type="ECO:0000259" key="3">
    <source>
        <dbReference type="PROSITE" id="PS51186"/>
    </source>
</evidence>
<dbReference type="Gene3D" id="3.40.630.30">
    <property type="match status" value="1"/>
</dbReference>
<dbReference type="CDD" id="cd04301">
    <property type="entry name" value="NAT_SF"/>
    <property type="match status" value="1"/>
</dbReference>
<dbReference type="Pfam" id="PF00583">
    <property type="entry name" value="Acetyltransf_1"/>
    <property type="match status" value="1"/>
</dbReference>
<gene>
    <name evidence="4" type="ORF">B4121_3331</name>
</gene>
<dbReference type="SUPFAM" id="SSF55729">
    <property type="entry name" value="Acyl-CoA N-acyltransferases (Nat)"/>
    <property type="match status" value="1"/>
</dbReference>
<dbReference type="PROSITE" id="PS51186">
    <property type="entry name" value="GNAT"/>
    <property type="match status" value="1"/>
</dbReference>
<evidence type="ECO:0000256" key="2">
    <source>
        <dbReference type="ARBA" id="ARBA00023315"/>
    </source>
</evidence>
<dbReference type="InterPro" id="IPR051556">
    <property type="entry name" value="N-term/lysine_N-AcTrnsfr"/>
</dbReference>
<reference evidence="4 5" key="1">
    <citation type="journal article" date="2016" name="Front. Microbiol.">
        <title>High-Level Heat Resistance of Spores of Bacillus amyloliquefaciens and Bacillus licheniformis Results from the Presence of a spoVA Operon in a Tn1546 Transposon.</title>
        <authorList>
            <person name="Berendsen E.M."/>
            <person name="Koning R.A."/>
            <person name="Boekhorst J."/>
            <person name="de Jong A."/>
            <person name="Kuipers O.P."/>
            <person name="Wells-Bennik M.H."/>
        </authorList>
    </citation>
    <scope>NUCLEOTIDE SEQUENCE [LARGE SCALE GENOMIC DNA]</scope>
    <source>
        <strain evidence="4 5">B4121</strain>
    </source>
</reference>
<name>A0A7Z1B2H3_9BACI</name>
<sequence>MTFFKRAIFFRGFSALKAKNNIIEHLRKEAAVVTSISNTEDRYLMLTCSKKVESHYHIYTDDQIPQMFSSHFLQLQDEFPLRELYSLLVRVPDILNRNYIHVKSSFNRDLPFTMKKSLFDLGYILDEELFYSIRLADWKGVSPVRAEWGTKKSLIDGCRIMQAYDSLSINEAFAKEKLLRKYRFYEEGIIQLCVCYSEEGEPIGCAELYLDQDENVAKIEEVAILEPYQRKGYGSGLIKQMLVAAKQSSMESCYLVTSGSDQVKTFYEKLGFQQKGKLTTVFKYLFE</sequence>
<organism evidence="4 5">
    <name type="scientific">Bacillus paralicheniformis</name>
    <dbReference type="NCBI Taxonomy" id="1648923"/>
    <lineage>
        <taxon>Bacteria</taxon>
        <taxon>Bacillati</taxon>
        <taxon>Bacillota</taxon>
        <taxon>Bacilli</taxon>
        <taxon>Bacillales</taxon>
        <taxon>Bacillaceae</taxon>
        <taxon>Bacillus</taxon>
    </lineage>
</organism>
<dbReference type="PANTHER" id="PTHR42919">
    <property type="entry name" value="N-ALPHA-ACETYLTRANSFERASE"/>
    <property type="match status" value="1"/>
</dbReference>
<dbReference type="AlphaFoldDB" id="A0A7Z1B2H3"/>
<dbReference type="InterPro" id="IPR016181">
    <property type="entry name" value="Acyl_CoA_acyltransferase"/>
</dbReference>